<dbReference type="AlphaFoldDB" id="A0A9W5TC83"/>
<dbReference type="Proteomes" id="UP001057455">
    <property type="component" value="Unassembled WGS sequence"/>
</dbReference>
<evidence type="ECO:0000313" key="2">
    <source>
        <dbReference type="EMBL" id="GFE55609.1"/>
    </source>
</evidence>
<reference evidence="2" key="1">
    <citation type="submission" date="2019-12" db="EMBL/GenBank/DDBJ databases">
        <title>Genome sequence of Babesia ovis.</title>
        <authorList>
            <person name="Yamagishi J."/>
            <person name="Sevinc F."/>
            <person name="Xuan X."/>
        </authorList>
    </citation>
    <scope>NUCLEOTIDE SEQUENCE</scope>
    <source>
        <strain evidence="2">Selcuk</strain>
    </source>
</reference>
<keyword evidence="3" id="KW-1185">Reference proteome</keyword>
<protein>
    <submittedName>
        <fullName evidence="2">RAP, putative</fullName>
    </submittedName>
</protein>
<accession>A0A9W5TC83</accession>
<dbReference type="InterPro" id="IPR013584">
    <property type="entry name" value="RAP"/>
</dbReference>
<dbReference type="OrthoDB" id="385235at2759"/>
<organism evidence="2 3">
    <name type="scientific">Babesia ovis</name>
    <dbReference type="NCBI Taxonomy" id="5869"/>
    <lineage>
        <taxon>Eukaryota</taxon>
        <taxon>Sar</taxon>
        <taxon>Alveolata</taxon>
        <taxon>Apicomplexa</taxon>
        <taxon>Aconoidasida</taxon>
        <taxon>Piroplasmida</taxon>
        <taxon>Babesiidae</taxon>
        <taxon>Babesia</taxon>
    </lineage>
</organism>
<dbReference type="PROSITE" id="PS51286">
    <property type="entry name" value="RAP"/>
    <property type="match status" value="1"/>
</dbReference>
<dbReference type="Pfam" id="PF08373">
    <property type="entry name" value="RAP"/>
    <property type="match status" value="1"/>
</dbReference>
<evidence type="ECO:0000313" key="3">
    <source>
        <dbReference type="Proteomes" id="UP001057455"/>
    </source>
</evidence>
<feature type="domain" description="RAP" evidence="1">
    <location>
        <begin position="362"/>
        <end position="419"/>
    </location>
</feature>
<gene>
    <name evidence="2" type="ORF">BaOVIS_030130</name>
</gene>
<comment type="caution">
    <text evidence="2">The sequence shown here is derived from an EMBL/GenBank/DDBJ whole genome shotgun (WGS) entry which is preliminary data.</text>
</comment>
<dbReference type="SMART" id="SM00952">
    <property type="entry name" value="RAP"/>
    <property type="match status" value="1"/>
</dbReference>
<dbReference type="EMBL" id="BLIY01000023">
    <property type="protein sequence ID" value="GFE55609.1"/>
    <property type="molecule type" value="Genomic_DNA"/>
</dbReference>
<proteinExistence type="predicted"/>
<name>A0A9W5TC83_BABOV</name>
<dbReference type="Gene3D" id="3.40.960.10">
    <property type="entry name" value="VSR Endonuclease"/>
    <property type="match status" value="1"/>
</dbReference>
<evidence type="ECO:0000259" key="1">
    <source>
        <dbReference type="PROSITE" id="PS51286"/>
    </source>
</evidence>
<sequence length="427" mass="49106">MLRARCISTNVADAATAARCGRQIDPLTESLNQLSFRELLFAAENLAKTRVNDRNLWSKLCDRLRPEIKGNDINQVLRILHALAKVSYKKVGNLEYNIVTTIQISFMNAVERIVLLRHADADPRAVTQYFIDATRLEHIEPNTFQAVIRARVGDLRDFSAFDLCFLLHVAAKLRLADNIIVQAVSREIVDNGDKYETVCRDKALVAMLVRSLAMLQCRNTLFHKIVYSRIPECVDEFSPQEKSNVIFALVVALQDQEYTTEINHIFALLLDTVVDKLQELGNIEVNQLCISLFHLREKLVPFDKRYQALLDDIMGLNLKFKPSTSKMQYKIAPLLDDLKLQHKSEQRVGPYVMDYVIPKLNVAVEVNGYSHFYHQSTEFNAITRLKYKIVNSLGWKVLSVNYFDWKNRSRQSKLEYLAGQLQELVQQ</sequence>